<dbReference type="GO" id="GO:0071897">
    <property type="term" value="P:DNA biosynthetic process"/>
    <property type="evidence" value="ECO:0007669"/>
    <property type="project" value="UniProtKB-ARBA"/>
</dbReference>
<proteinExistence type="predicted"/>
<organism evidence="1 2">
    <name type="scientific">Ignelater luminosus</name>
    <name type="common">Cucubano</name>
    <name type="synonym">Pyrophorus luminosus</name>
    <dbReference type="NCBI Taxonomy" id="2038154"/>
    <lineage>
        <taxon>Eukaryota</taxon>
        <taxon>Metazoa</taxon>
        <taxon>Ecdysozoa</taxon>
        <taxon>Arthropoda</taxon>
        <taxon>Hexapoda</taxon>
        <taxon>Insecta</taxon>
        <taxon>Pterygota</taxon>
        <taxon>Neoptera</taxon>
        <taxon>Endopterygota</taxon>
        <taxon>Coleoptera</taxon>
        <taxon>Polyphaga</taxon>
        <taxon>Elateriformia</taxon>
        <taxon>Elateroidea</taxon>
        <taxon>Elateridae</taxon>
        <taxon>Agrypninae</taxon>
        <taxon>Pyrophorini</taxon>
        <taxon>Ignelater</taxon>
    </lineage>
</organism>
<evidence type="ECO:0008006" key="3">
    <source>
        <dbReference type="Google" id="ProtNLM"/>
    </source>
</evidence>
<dbReference type="Proteomes" id="UP000801492">
    <property type="component" value="Unassembled WGS sequence"/>
</dbReference>
<comment type="caution">
    <text evidence="1">The sequence shown here is derived from an EMBL/GenBank/DDBJ whole genome shotgun (WGS) entry which is preliminary data.</text>
</comment>
<dbReference type="PANTHER" id="PTHR11439:SF483">
    <property type="entry name" value="PEPTIDE SYNTHASE GLIP-LIKE, PUTATIVE (AFU_ORTHOLOGUE AFUA_3G12920)-RELATED"/>
    <property type="match status" value="1"/>
</dbReference>
<dbReference type="InterPro" id="IPR043502">
    <property type="entry name" value="DNA/RNA_pol_sf"/>
</dbReference>
<sequence>MTEKPYRQLIGCLTYLMINTRPDICFALNYFNKFQNNATDEIWKYLTRILRYIKGTVNYALTFKADDNQGLEAYSDSDWANEEDRKSISGYMYKWNGQTILWSTKKQHCISLSTAEAELKSVCTCIQDGLWLKKIFKDLQMNIDKIVLYEDNQACISIIKIPDNIRRTKHIDIKYRFVCDKVKSGEIEVKYIDSKGQLADIFTKGLSKVIFRNFVATLNLENFSEGER</sequence>
<name>A0A8K0GEZ5_IGNLU</name>
<dbReference type="AlphaFoldDB" id="A0A8K0GEZ5"/>
<keyword evidence="2" id="KW-1185">Reference proteome</keyword>
<evidence type="ECO:0000313" key="2">
    <source>
        <dbReference type="Proteomes" id="UP000801492"/>
    </source>
</evidence>
<dbReference type="CDD" id="cd09272">
    <property type="entry name" value="RNase_HI_RT_Ty1"/>
    <property type="match status" value="1"/>
</dbReference>
<accession>A0A8K0GEZ5</accession>
<evidence type="ECO:0000313" key="1">
    <source>
        <dbReference type="EMBL" id="KAF2899352.1"/>
    </source>
</evidence>
<dbReference type="SUPFAM" id="SSF56672">
    <property type="entry name" value="DNA/RNA polymerases"/>
    <property type="match status" value="1"/>
</dbReference>
<gene>
    <name evidence="1" type="ORF">ILUMI_06823</name>
</gene>
<dbReference type="OrthoDB" id="6756331at2759"/>
<dbReference type="PANTHER" id="PTHR11439">
    <property type="entry name" value="GAG-POL-RELATED RETROTRANSPOSON"/>
    <property type="match status" value="1"/>
</dbReference>
<reference evidence="1" key="1">
    <citation type="submission" date="2019-08" db="EMBL/GenBank/DDBJ databases">
        <title>The genome of the North American firefly Photinus pyralis.</title>
        <authorList>
            <consortium name="Photinus pyralis genome working group"/>
            <person name="Fallon T.R."/>
            <person name="Sander Lower S.E."/>
            <person name="Weng J.-K."/>
        </authorList>
    </citation>
    <scope>NUCLEOTIDE SEQUENCE</scope>
    <source>
        <strain evidence="1">TRF0915ILg1</strain>
        <tissue evidence="1">Whole body</tissue>
    </source>
</reference>
<protein>
    <recommendedName>
        <fullName evidence="3">Copia protein</fullName>
    </recommendedName>
</protein>
<dbReference type="EMBL" id="VTPC01002862">
    <property type="protein sequence ID" value="KAF2899352.1"/>
    <property type="molecule type" value="Genomic_DNA"/>
</dbReference>